<feature type="region of interest" description="Disordered" evidence="1">
    <location>
        <begin position="167"/>
        <end position="201"/>
    </location>
</feature>
<keyword evidence="2" id="KW-0472">Membrane</keyword>
<reference evidence="3 4" key="1">
    <citation type="submission" date="2017-12" db="EMBL/GenBank/DDBJ databases">
        <title>Phylogenetic diversity of female urinary microbiome.</title>
        <authorList>
            <person name="Thomas-White K."/>
            <person name="Wolfe A.J."/>
        </authorList>
    </citation>
    <scope>NUCLEOTIDE SEQUENCE [LARGE SCALE GENOMIC DNA]</scope>
    <source>
        <strain evidence="3 4">UMB0898</strain>
    </source>
</reference>
<organism evidence="3 4">
    <name type="scientific">Falseniella ignava</name>
    <dbReference type="NCBI Taxonomy" id="137730"/>
    <lineage>
        <taxon>Bacteria</taxon>
        <taxon>Bacillati</taxon>
        <taxon>Bacillota</taxon>
        <taxon>Bacilli</taxon>
        <taxon>Lactobacillales</taxon>
        <taxon>Aerococcaceae</taxon>
        <taxon>Falseniella</taxon>
    </lineage>
</organism>
<name>A0A2I1JW97_9LACT</name>
<evidence type="ECO:0000256" key="1">
    <source>
        <dbReference type="SAM" id="MobiDB-lite"/>
    </source>
</evidence>
<dbReference type="EMBL" id="PKHE01000022">
    <property type="protein sequence ID" value="PKY87646.1"/>
    <property type="molecule type" value="Genomic_DNA"/>
</dbReference>
<evidence type="ECO:0000313" key="4">
    <source>
        <dbReference type="Proteomes" id="UP000234384"/>
    </source>
</evidence>
<gene>
    <name evidence="3" type="ORF">CYJ57_06905</name>
</gene>
<feature type="compositionally biased region" description="Basic and acidic residues" evidence="1">
    <location>
        <begin position="191"/>
        <end position="201"/>
    </location>
</feature>
<keyword evidence="2" id="KW-0812">Transmembrane</keyword>
<feature type="transmembrane region" description="Helical" evidence="2">
    <location>
        <begin position="76"/>
        <end position="98"/>
    </location>
</feature>
<feature type="transmembrane region" description="Helical" evidence="2">
    <location>
        <begin position="104"/>
        <end position="124"/>
    </location>
</feature>
<dbReference type="AlphaFoldDB" id="A0A2I1JW97"/>
<sequence length="217" mass="24266">MFHLPLERGIFMNLTQKVFNLIRNSLLITLLVTMFINALNTGKIFAFTSIVILGIVLGLLVLIYDIRSLSRGTQMTLHIIGSLAAIITVAVLNSWVYINWNQVLTIVLIGVAVALVLYLAYRYFFKKHKNNAKSEVASSDASLDALHNTDQALEEQYAQLTQQTTLEAEEETAPSVSETPKPQSSVATSELEDKVPQPEVKADVIRQPSYYIYPEHL</sequence>
<feature type="transmembrane region" description="Helical" evidence="2">
    <location>
        <begin position="44"/>
        <end position="64"/>
    </location>
</feature>
<dbReference type="Pfam" id="PF11457">
    <property type="entry name" value="DUF3021"/>
    <property type="match status" value="1"/>
</dbReference>
<proteinExistence type="predicted"/>
<comment type="caution">
    <text evidence="3">The sequence shown here is derived from an EMBL/GenBank/DDBJ whole genome shotgun (WGS) entry which is preliminary data.</text>
</comment>
<evidence type="ECO:0000256" key="2">
    <source>
        <dbReference type="SAM" id="Phobius"/>
    </source>
</evidence>
<protein>
    <submittedName>
        <fullName evidence="3">Uncharacterized protein</fullName>
    </submittedName>
</protein>
<dbReference type="InterPro" id="IPR021560">
    <property type="entry name" value="DUF3021"/>
</dbReference>
<feature type="compositionally biased region" description="Polar residues" evidence="1">
    <location>
        <begin position="174"/>
        <end position="188"/>
    </location>
</feature>
<evidence type="ECO:0000313" key="3">
    <source>
        <dbReference type="EMBL" id="PKY87646.1"/>
    </source>
</evidence>
<accession>A0A2I1JW97</accession>
<dbReference type="Proteomes" id="UP000234384">
    <property type="component" value="Unassembled WGS sequence"/>
</dbReference>
<dbReference type="InterPro" id="IPR036259">
    <property type="entry name" value="MFS_trans_sf"/>
</dbReference>
<feature type="transmembrane region" description="Helical" evidence="2">
    <location>
        <begin position="21"/>
        <end position="38"/>
    </location>
</feature>
<dbReference type="SUPFAM" id="SSF103473">
    <property type="entry name" value="MFS general substrate transporter"/>
    <property type="match status" value="1"/>
</dbReference>
<keyword evidence="2" id="KW-1133">Transmembrane helix</keyword>